<evidence type="ECO:0008006" key="4">
    <source>
        <dbReference type="Google" id="ProtNLM"/>
    </source>
</evidence>
<reference evidence="2 3" key="1">
    <citation type="submission" date="2013-08" db="EMBL/GenBank/DDBJ databases">
        <title>Genome sequencing of Cellulomonas bogoriensis 69B4.</title>
        <authorList>
            <person name="Chen F."/>
            <person name="Li Y."/>
            <person name="Wang G."/>
        </authorList>
    </citation>
    <scope>NUCLEOTIDE SEQUENCE [LARGE SCALE GENOMIC DNA]</scope>
    <source>
        <strain evidence="2 3">69B4</strain>
    </source>
</reference>
<feature type="region of interest" description="Disordered" evidence="1">
    <location>
        <begin position="1"/>
        <end position="73"/>
    </location>
</feature>
<evidence type="ECO:0000313" key="2">
    <source>
        <dbReference type="EMBL" id="KGM14027.1"/>
    </source>
</evidence>
<dbReference type="OrthoDB" id="3268477at2"/>
<dbReference type="Proteomes" id="UP000054314">
    <property type="component" value="Unassembled WGS sequence"/>
</dbReference>
<feature type="compositionally biased region" description="Basic and acidic residues" evidence="1">
    <location>
        <begin position="37"/>
        <end position="66"/>
    </location>
</feature>
<dbReference type="AlphaFoldDB" id="A0A0A0C208"/>
<evidence type="ECO:0000256" key="1">
    <source>
        <dbReference type="SAM" id="MobiDB-lite"/>
    </source>
</evidence>
<gene>
    <name evidence="2" type="ORF">N869_06105</name>
</gene>
<protein>
    <recommendedName>
        <fullName evidence="4">SPOR domain-containing protein</fullName>
    </recommendedName>
</protein>
<proteinExistence type="predicted"/>
<dbReference type="RefSeq" id="WP_035057653.1">
    <property type="nucleotide sequence ID" value="NZ_AXCZ01000015.1"/>
</dbReference>
<accession>A0A0A0C208</accession>
<keyword evidence="3" id="KW-1185">Reference proteome</keyword>
<comment type="caution">
    <text evidence="2">The sequence shown here is derived from an EMBL/GenBank/DDBJ whole genome shotgun (WGS) entry which is preliminary data.</text>
</comment>
<sequence length="73" mass="8732">MGAEHADGDGEYWFDPRTGEVSRDRRRSWQGRMGPYRTREEAEQALDRAADRTEAWDEEDRRRSEEDQLWGED</sequence>
<organism evidence="2 3">
    <name type="scientific">Cellulomonas bogoriensis 69B4 = DSM 16987</name>
    <dbReference type="NCBI Taxonomy" id="1386082"/>
    <lineage>
        <taxon>Bacteria</taxon>
        <taxon>Bacillati</taxon>
        <taxon>Actinomycetota</taxon>
        <taxon>Actinomycetes</taxon>
        <taxon>Micrococcales</taxon>
        <taxon>Cellulomonadaceae</taxon>
        <taxon>Cellulomonas</taxon>
    </lineage>
</organism>
<dbReference type="EMBL" id="AXCZ01000015">
    <property type="protein sequence ID" value="KGM14027.1"/>
    <property type="molecule type" value="Genomic_DNA"/>
</dbReference>
<name>A0A0A0C208_9CELL</name>
<evidence type="ECO:0000313" key="3">
    <source>
        <dbReference type="Proteomes" id="UP000054314"/>
    </source>
</evidence>